<dbReference type="Gene3D" id="3.80.10.10">
    <property type="entry name" value="Ribonuclease Inhibitor"/>
    <property type="match status" value="1"/>
</dbReference>
<feature type="domain" description="TIR" evidence="19">
    <location>
        <begin position="607"/>
        <end position="750"/>
    </location>
</feature>
<evidence type="ECO:0000256" key="11">
    <source>
        <dbReference type="ARBA" id="ARBA00023136"/>
    </source>
</evidence>
<feature type="non-terminal residue" evidence="20">
    <location>
        <position position="1"/>
    </location>
</feature>
<reference evidence="20 21" key="1">
    <citation type="submission" date="2019-09" db="EMBL/GenBank/DDBJ databases">
        <title>Bird 10,000 Genomes (B10K) Project - Family phase.</title>
        <authorList>
            <person name="Zhang G."/>
        </authorList>
    </citation>
    <scope>NUCLEOTIDE SEQUENCE [LARGE SCALE GENOMIC DNA]</scope>
    <source>
        <strain evidence="20">B10K-DU-012-37</strain>
    </source>
</reference>
<dbReference type="SMART" id="SM00082">
    <property type="entry name" value="LRRCT"/>
    <property type="match status" value="1"/>
</dbReference>
<dbReference type="InterPro" id="IPR003591">
    <property type="entry name" value="Leu-rich_rpt_typical-subtyp"/>
</dbReference>
<dbReference type="SMART" id="SM00369">
    <property type="entry name" value="LRR_TYP"/>
    <property type="match status" value="9"/>
</dbReference>
<evidence type="ECO:0000256" key="10">
    <source>
        <dbReference type="ARBA" id="ARBA00023027"/>
    </source>
</evidence>
<dbReference type="PIRSF" id="PIRSF037595">
    <property type="entry name" value="Toll-like_receptor"/>
    <property type="match status" value="1"/>
</dbReference>
<feature type="non-terminal residue" evidence="20">
    <location>
        <position position="752"/>
    </location>
</feature>
<dbReference type="Pfam" id="PF13855">
    <property type="entry name" value="LRR_8"/>
    <property type="match status" value="2"/>
</dbReference>
<dbReference type="FunFam" id="3.80.10.10:FF:000046">
    <property type="entry name" value="Toll-like receptor 2"/>
    <property type="match status" value="1"/>
</dbReference>
<evidence type="ECO:0000256" key="13">
    <source>
        <dbReference type="ARBA" id="ARBA00023170"/>
    </source>
</evidence>
<evidence type="ECO:0000256" key="18">
    <source>
        <dbReference type="SAM" id="Phobius"/>
    </source>
</evidence>
<evidence type="ECO:0000256" key="8">
    <source>
        <dbReference type="ARBA" id="ARBA00022859"/>
    </source>
</evidence>
<comment type="subunit">
    <text evidence="16">Binds MYD88 (via TIR domain).</text>
</comment>
<keyword evidence="7" id="KW-0677">Repeat</keyword>
<dbReference type="GO" id="GO:0043235">
    <property type="term" value="C:receptor complex"/>
    <property type="evidence" value="ECO:0007669"/>
    <property type="project" value="TreeGrafter"/>
</dbReference>
<dbReference type="GO" id="GO:0006954">
    <property type="term" value="P:inflammatory response"/>
    <property type="evidence" value="ECO:0007669"/>
    <property type="project" value="UniProtKB-KW"/>
</dbReference>
<evidence type="ECO:0000313" key="21">
    <source>
        <dbReference type="Proteomes" id="UP000544127"/>
    </source>
</evidence>
<dbReference type="PRINTS" id="PR01537">
    <property type="entry name" value="INTRLKN1R1F"/>
</dbReference>
<evidence type="ECO:0000256" key="6">
    <source>
        <dbReference type="ARBA" id="ARBA00022729"/>
    </source>
</evidence>
<dbReference type="InterPro" id="IPR018247">
    <property type="entry name" value="EF_Hand_1_Ca_BS"/>
</dbReference>
<dbReference type="GO" id="GO:0002224">
    <property type="term" value="P:toll-like receptor signaling pathway"/>
    <property type="evidence" value="ECO:0007669"/>
    <property type="project" value="InterPro"/>
</dbReference>
<evidence type="ECO:0000313" key="20">
    <source>
        <dbReference type="EMBL" id="NWU90213.1"/>
    </source>
</evidence>
<dbReference type="GO" id="GO:0005886">
    <property type="term" value="C:plasma membrane"/>
    <property type="evidence" value="ECO:0007669"/>
    <property type="project" value="TreeGrafter"/>
</dbReference>
<evidence type="ECO:0000256" key="5">
    <source>
        <dbReference type="ARBA" id="ARBA00022692"/>
    </source>
</evidence>
<keyword evidence="9 18" id="KW-1133">Transmembrane helix</keyword>
<feature type="transmembrane region" description="Helical" evidence="18">
    <location>
        <begin position="557"/>
        <end position="578"/>
    </location>
</feature>
<name>A0A7K6AJJ0_UPUEP</name>
<evidence type="ECO:0000256" key="12">
    <source>
        <dbReference type="ARBA" id="ARBA00023157"/>
    </source>
</evidence>
<keyword evidence="12 17" id="KW-1015">Disulfide bond</keyword>
<evidence type="ECO:0000256" key="9">
    <source>
        <dbReference type="ARBA" id="ARBA00022989"/>
    </source>
</evidence>
<dbReference type="PROSITE" id="PS00018">
    <property type="entry name" value="EF_HAND_1"/>
    <property type="match status" value="1"/>
</dbReference>
<dbReference type="InterPro" id="IPR000157">
    <property type="entry name" value="TIR_dom"/>
</dbReference>
<feature type="disulfide bond" evidence="17">
    <location>
        <begin position="1"/>
        <end position="7"/>
    </location>
</feature>
<dbReference type="InterPro" id="IPR001611">
    <property type="entry name" value="Leu-rich_rpt"/>
</dbReference>
<evidence type="ECO:0000259" key="19">
    <source>
        <dbReference type="PROSITE" id="PS50104"/>
    </source>
</evidence>
<keyword evidence="3" id="KW-0399">Innate immunity</keyword>
<evidence type="ECO:0000256" key="16">
    <source>
        <dbReference type="ARBA" id="ARBA00066192"/>
    </source>
</evidence>
<evidence type="ECO:0000256" key="15">
    <source>
        <dbReference type="ARBA" id="ARBA00023198"/>
    </source>
</evidence>
<comment type="similarity">
    <text evidence="2">Belongs to the Toll-like receptor family.</text>
</comment>
<keyword evidence="10" id="KW-0520">NAD</keyword>
<keyword evidence="5 18" id="KW-0812">Transmembrane</keyword>
<organism evidence="20 21">
    <name type="scientific">Upupa epops</name>
    <name type="common">Eurasian hoopoe</name>
    <dbReference type="NCBI Taxonomy" id="57439"/>
    <lineage>
        <taxon>Eukaryota</taxon>
        <taxon>Metazoa</taxon>
        <taxon>Chordata</taxon>
        <taxon>Craniata</taxon>
        <taxon>Vertebrata</taxon>
        <taxon>Euteleostomi</taxon>
        <taxon>Archelosauria</taxon>
        <taxon>Archosauria</taxon>
        <taxon>Dinosauria</taxon>
        <taxon>Saurischia</taxon>
        <taxon>Theropoda</taxon>
        <taxon>Coelurosauria</taxon>
        <taxon>Aves</taxon>
        <taxon>Neognathae</taxon>
        <taxon>Neoaves</taxon>
        <taxon>Telluraves</taxon>
        <taxon>Coraciimorphae</taxon>
        <taxon>Bucerotiformes</taxon>
        <taxon>Upupidae</taxon>
        <taxon>Upupa</taxon>
    </lineage>
</organism>
<comment type="subcellular location">
    <subcellularLocation>
        <location evidence="1">Membrane</location>
        <topology evidence="1">Single-pass type I membrane protein</topology>
    </subcellularLocation>
</comment>
<dbReference type="PANTHER" id="PTHR24365:SF17">
    <property type="entry name" value="TOLL-LIKE RECEPTOR 2"/>
    <property type="match status" value="1"/>
</dbReference>
<dbReference type="GO" id="GO:0004888">
    <property type="term" value="F:transmembrane signaling receptor activity"/>
    <property type="evidence" value="ECO:0007669"/>
    <property type="project" value="InterPro"/>
</dbReference>
<keyword evidence="21" id="KW-1185">Reference proteome</keyword>
<dbReference type="GO" id="GO:0042497">
    <property type="term" value="F:triacyl lipopeptide binding"/>
    <property type="evidence" value="ECO:0007669"/>
    <property type="project" value="TreeGrafter"/>
</dbReference>
<keyword evidence="13" id="KW-0675">Receptor</keyword>
<feature type="disulfide bond" evidence="17">
    <location>
        <begin position="321"/>
        <end position="350"/>
    </location>
</feature>
<dbReference type="SUPFAM" id="SSF52200">
    <property type="entry name" value="Toll/Interleukin receptor TIR domain"/>
    <property type="match status" value="1"/>
</dbReference>
<evidence type="ECO:0000256" key="4">
    <source>
        <dbReference type="ARBA" id="ARBA00022614"/>
    </source>
</evidence>
<dbReference type="SMART" id="SM00255">
    <property type="entry name" value="TIR"/>
    <property type="match status" value="1"/>
</dbReference>
<dbReference type="AlphaFoldDB" id="A0A7K6AJJ0"/>
<accession>A0A7K6AJJ0</accession>
<dbReference type="InterPro" id="IPR035897">
    <property type="entry name" value="Toll_tir_struct_dom_sf"/>
</dbReference>
<dbReference type="FunFam" id="3.40.50.10140:FF:000001">
    <property type="entry name" value="Toll-like receptor 2"/>
    <property type="match status" value="1"/>
</dbReference>
<dbReference type="GO" id="GO:0045087">
    <property type="term" value="P:innate immune response"/>
    <property type="evidence" value="ECO:0007669"/>
    <property type="project" value="UniProtKB-KW"/>
</dbReference>
<dbReference type="OrthoDB" id="1081807at2759"/>
<evidence type="ECO:0000256" key="3">
    <source>
        <dbReference type="ARBA" id="ARBA00022588"/>
    </source>
</evidence>
<protein>
    <submittedName>
        <fullName evidence="20">TLR22 protein</fullName>
    </submittedName>
</protein>
<dbReference type="PROSITE" id="PS51450">
    <property type="entry name" value="LRR"/>
    <property type="match status" value="3"/>
</dbReference>
<keyword evidence="14" id="KW-0325">Glycoprotein</keyword>
<keyword evidence="8" id="KW-0391">Immunity</keyword>
<evidence type="ECO:0000256" key="2">
    <source>
        <dbReference type="ARBA" id="ARBA00009634"/>
    </source>
</evidence>
<evidence type="ECO:0000256" key="17">
    <source>
        <dbReference type="PIRSR" id="PIRSR037595-2"/>
    </source>
</evidence>
<evidence type="ECO:0000256" key="7">
    <source>
        <dbReference type="ARBA" id="ARBA00022737"/>
    </source>
</evidence>
<dbReference type="PRINTS" id="PR00019">
    <property type="entry name" value="LEURICHRPT"/>
</dbReference>
<evidence type="ECO:0000256" key="14">
    <source>
        <dbReference type="ARBA" id="ARBA00023180"/>
    </source>
</evidence>
<comment type="caution">
    <text evidence="20">The sequence shown here is derived from an EMBL/GenBank/DDBJ whole genome shotgun (WGS) entry which is preliminary data.</text>
</comment>
<keyword evidence="4" id="KW-0433">Leucine-rich repeat</keyword>
<feature type="disulfide bond" evidence="17">
    <location>
        <begin position="400"/>
        <end position="422"/>
    </location>
</feature>
<dbReference type="PROSITE" id="PS50104">
    <property type="entry name" value="TIR"/>
    <property type="match status" value="1"/>
</dbReference>
<dbReference type="PANTHER" id="PTHR24365">
    <property type="entry name" value="TOLL-LIKE RECEPTOR"/>
    <property type="match status" value="1"/>
</dbReference>
<dbReference type="Pfam" id="PF01582">
    <property type="entry name" value="TIR"/>
    <property type="match status" value="1"/>
</dbReference>
<sequence>CDDSQLCNCSAMGLDFIPPGLTGKITRLNLSHNRIKRIRSQDLQQAVNLRALLLQDNKISSIDKDSFRSLGKLELLDLSNNSLARLSPSWFGHLLSLQHLYLQGNFYKDLGEGSLFSSLQNLTSLHLGNSWFSVIRRRNFESIALLDRLWIVGGKLSHYEPGSLKSLRKINHMIVHLSNATVFSAIVRDILHSVSWLEVRGVSFSIPDEVQLLRVMSLSSAKKVSFRQSLCTDATVPEIVSILGDMPRLVEVEFIDCRLLGTGQWKMQIQANQSQTLTVVTIEKLSIEEFYLFTDLQTVQHLLSLLTKVTVQDTKVFLVPCKLSQHLQTLQYLDLSENLLGDHSLMHSACQGAWPSLQTLYLSQNSLSDLEMTGKSLSRLRNLTLLDISQNNFGEIPDACEWPRNLKHLNLSSTQIPKVTTCIPSTLEVLDISANNLREFRLQLPFLRELYLAKNQLKALPGAAPIPSLVLMSVRRNKLNSFSKEEFESFSKMKLLDASDNNFICSCEFLSFINHQAGIDQVLVGWPDEYICDSPLAARGAQVGSVHPSLMECHRSLVVSFICVLVFLIILALVAVGYKYHAVWYLRMTWAWLQAKRKPKRAPPKDICYDAFVSYSENDSDWVENIMVRELEQACPPFRLCLHKRDFVPGKWIVDNIIDCIEKSHKTLFVLSEHFVRSEWCKYELDFSHFRLFDENNDAAILVLLEPIQSNAIPKRFCKLRKIMNTRTYLEWPPGEEQQAMFWENLKGALKS</sequence>
<keyword evidence="15" id="KW-0395">Inflammatory response</keyword>
<dbReference type="Proteomes" id="UP000544127">
    <property type="component" value="Unassembled WGS sequence"/>
</dbReference>
<dbReference type="InterPro" id="IPR017241">
    <property type="entry name" value="Toll-like_receptor"/>
</dbReference>
<dbReference type="EMBL" id="VZRI01002163">
    <property type="protein sequence ID" value="NWU90213.1"/>
    <property type="molecule type" value="Genomic_DNA"/>
</dbReference>
<dbReference type="InterPro" id="IPR000483">
    <property type="entry name" value="Cys-rich_flank_reg_C"/>
</dbReference>
<dbReference type="SUPFAM" id="SSF52058">
    <property type="entry name" value="L domain-like"/>
    <property type="match status" value="2"/>
</dbReference>
<gene>
    <name evidence="20" type="primary">Tlr22</name>
    <name evidence="20" type="ORF">UPUEPO_R10963</name>
</gene>
<dbReference type="Gene3D" id="3.40.50.10140">
    <property type="entry name" value="Toll/interleukin-1 receptor homology (TIR) domain"/>
    <property type="match status" value="1"/>
</dbReference>
<keyword evidence="11 18" id="KW-0472">Membrane</keyword>
<dbReference type="InterPro" id="IPR032675">
    <property type="entry name" value="LRR_dom_sf"/>
</dbReference>
<keyword evidence="6" id="KW-0732">Signal</keyword>
<proteinExistence type="inferred from homology"/>
<evidence type="ECO:0000256" key="1">
    <source>
        <dbReference type="ARBA" id="ARBA00004479"/>
    </source>
</evidence>